<accession>A0ABU6UQ09</accession>
<keyword evidence="2" id="KW-0812">Transmembrane</keyword>
<evidence type="ECO:0000256" key="2">
    <source>
        <dbReference type="SAM" id="Phobius"/>
    </source>
</evidence>
<keyword evidence="2" id="KW-1133">Transmembrane helix</keyword>
<reference evidence="3 4" key="1">
    <citation type="journal article" date="2023" name="Plants (Basel)">
        <title>Bridging the Gap: Combining Genomics and Transcriptomics Approaches to Understand Stylosanthes scabra, an Orphan Legume from the Brazilian Caatinga.</title>
        <authorList>
            <person name="Ferreira-Neto J.R.C."/>
            <person name="da Silva M.D."/>
            <person name="Binneck E."/>
            <person name="de Melo N.F."/>
            <person name="da Silva R.H."/>
            <person name="de Melo A.L.T.M."/>
            <person name="Pandolfi V."/>
            <person name="Bustamante F.O."/>
            <person name="Brasileiro-Vidal A.C."/>
            <person name="Benko-Iseppon A.M."/>
        </authorList>
    </citation>
    <scope>NUCLEOTIDE SEQUENCE [LARGE SCALE GENOMIC DNA]</scope>
    <source>
        <tissue evidence="3">Leaves</tissue>
    </source>
</reference>
<dbReference type="Proteomes" id="UP001341840">
    <property type="component" value="Unassembled WGS sequence"/>
</dbReference>
<feature type="compositionally biased region" description="Acidic residues" evidence="1">
    <location>
        <begin position="68"/>
        <end position="78"/>
    </location>
</feature>
<keyword evidence="2" id="KW-0472">Membrane</keyword>
<proteinExistence type="predicted"/>
<sequence>MREAQKRTESQLNHLAELMQKFANQPLPNPKGGINTVQVEIDIEGEDEAEDEEGENDRLYELLAELANSDESDDEEEHESIKKESEEESDEEKEESELAEEEDIDDRDKGKIFFINTLFKEKKSKEEIPIKLGMAEDVLVKIGQLTIPVDLHVIMPTKGDKGGRPQVLLGRPFLKMAEFKLIYYNVILTFSIGNTIEIFHFTLPPNLKRMVYTSCRRARDRRLQGKRRKLEQK</sequence>
<dbReference type="EMBL" id="JASCZI010121801">
    <property type="protein sequence ID" value="MED6162989.1"/>
    <property type="molecule type" value="Genomic_DNA"/>
</dbReference>
<feature type="transmembrane region" description="Helical" evidence="2">
    <location>
        <begin position="181"/>
        <end position="203"/>
    </location>
</feature>
<keyword evidence="4" id="KW-1185">Reference proteome</keyword>
<dbReference type="Gene3D" id="2.40.70.10">
    <property type="entry name" value="Acid Proteases"/>
    <property type="match status" value="1"/>
</dbReference>
<comment type="caution">
    <text evidence="3">The sequence shown here is derived from an EMBL/GenBank/DDBJ whole genome shotgun (WGS) entry which is preliminary data.</text>
</comment>
<gene>
    <name evidence="3" type="ORF">PIB30_075695</name>
</gene>
<name>A0ABU6UQ09_9FABA</name>
<evidence type="ECO:0000313" key="4">
    <source>
        <dbReference type="Proteomes" id="UP001341840"/>
    </source>
</evidence>
<feature type="region of interest" description="Disordered" evidence="1">
    <location>
        <begin position="66"/>
        <end position="104"/>
    </location>
</feature>
<organism evidence="3 4">
    <name type="scientific">Stylosanthes scabra</name>
    <dbReference type="NCBI Taxonomy" id="79078"/>
    <lineage>
        <taxon>Eukaryota</taxon>
        <taxon>Viridiplantae</taxon>
        <taxon>Streptophyta</taxon>
        <taxon>Embryophyta</taxon>
        <taxon>Tracheophyta</taxon>
        <taxon>Spermatophyta</taxon>
        <taxon>Magnoliopsida</taxon>
        <taxon>eudicotyledons</taxon>
        <taxon>Gunneridae</taxon>
        <taxon>Pentapetalae</taxon>
        <taxon>rosids</taxon>
        <taxon>fabids</taxon>
        <taxon>Fabales</taxon>
        <taxon>Fabaceae</taxon>
        <taxon>Papilionoideae</taxon>
        <taxon>50 kb inversion clade</taxon>
        <taxon>dalbergioids sensu lato</taxon>
        <taxon>Dalbergieae</taxon>
        <taxon>Pterocarpus clade</taxon>
        <taxon>Stylosanthes</taxon>
    </lineage>
</organism>
<dbReference type="InterPro" id="IPR021109">
    <property type="entry name" value="Peptidase_aspartic_dom_sf"/>
</dbReference>
<evidence type="ECO:0000256" key="1">
    <source>
        <dbReference type="SAM" id="MobiDB-lite"/>
    </source>
</evidence>
<protein>
    <submittedName>
        <fullName evidence="3">Uncharacterized protein</fullName>
    </submittedName>
</protein>
<evidence type="ECO:0000313" key="3">
    <source>
        <dbReference type="EMBL" id="MED6162989.1"/>
    </source>
</evidence>
<feature type="compositionally biased region" description="Acidic residues" evidence="1">
    <location>
        <begin position="86"/>
        <end position="104"/>
    </location>
</feature>